<comment type="caution">
    <text evidence="1">The sequence shown here is derived from an EMBL/GenBank/DDBJ whole genome shotgun (WGS) entry which is preliminary data.</text>
</comment>
<gene>
    <name evidence="1" type="ORF">HR08_02990</name>
</gene>
<evidence type="ECO:0000313" key="2">
    <source>
        <dbReference type="Proteomes" id="UP000030130"/>
    </source>
</evidence>
<accession>A0A0A2F788</accession>
<proteinExistence type="predicted"/>
<evidence type="ECO:0000313" key="1">
    <source>
        <dbReference type="EMBL" id="KGN86861.1"/>
    </source>
</evidence>
<organism evidence="1 2">
    <name type="scientific">Porphyromonas gulae</name>
    <dbReference type="NCBI Taxonomy" id="111105"/>
    <lineage>
        <taxon>Bacteria</taxon>
        <taxon>Pseudomonadati</taxon>
        <taxon>Bacteroidota</taxon>
        <taxon>Bacteroidia</taxon>
        <taxon>Bacteroidales</taxon>
        <taxon>Porphyromonadaceae</taxon>
        <taxon>Porphyromonas</taxon>
    </lineage>
</organism>
<dbReference type="AlphaFoldDB" id="A0A0A2F788"/>
<protein>
    <submittedName>
        <fullName evidence="1">Uncharacterized protein</fullName>
    </submittedName>
</protein>
<reference evidence="1 2" key="1">
    <citation type="submission" date="2014-08" db="EMBL/GenBank/DDBJ databases">
        <title>Porphyromonas gulae strain:COT-052_OH1451 Genome sequencing.</title>
        <authorList>
            <person name="Wallis C."/>
            <person name="Deusch O."/>
            <person name="O'Flynn C."/>
            <person name="Davis I."/>
            <person name="Jospin G."/>
            <person name="Darling A.E."/>
            <person name="Coil D.A."/>
            <person name="Alexiev A."/>
            <person name="Horsfall A."/>
            <person name="Kirkwood N."/>
            <person name="Harris S."/>
            <person name="Eisen J.A."/>
        </authorList>
    </citation>
    <scope>NUCLEOTIDE SEQUENCE [LARGE SCALE GENOMIC DNA]</scope>
    <source>
        <strain evidence="2">COT-052 OH1451</strain>
    </source>
</reference>
<dbReference type="EMBL" id="JRAI01000022">
    <property type="protein sequence ID" value="KGN86861.1"/>
    <property type="molecule type" value="Genomic_DNA"/>
</dbReference>
<dbReference type="Proteomes" id="UP000030130">
    <property type="component" value="Unassembled WGS sequence"/>
</dbReference>
<dbReference type="STRING" id="111105.HR09_08680"/>
<sequence>MTSKKVENIKENTMTTLTHDLTRHLRTLLQTLSQDKKPIGFFISAGCPLSVPMPEGEWPLIPDMKQLSEYVSSQLQSKLPNTPSVFDRLIKELESTGKDKNNLEDALSFVRSLKSVACGGGMCTPVASMAVFIENSIFADGSINNSNRKKDE</sequence>
<name>A0A0A2F788_9PORP</name>